<feature type="compositionally biased region" description="Basic and acidic residues" evidence="1">
    <location>
        <begin position="74"/>
        <end position="105"/>
    </location>
</feature>
<dbReference type="Proteomes" id="UP000075799">
    <property type="component" value="Unassembled WGS sequence"/>
</dbReference>
<evidence type="ECO:0000313" key="5">
    <source>
        <dbReference type="Proteomes" id="UP000075799"/>
    </source>
</evidence>
<dbReference type="EMBL" id="LUKF01000002">
    <property type="protein sequence ID" value="KYG70302.1"/>
    <property type="molecule type" value="Genomic_DNA"/>
</dbReference>
<feature type="region of interest" description="Disordered" evidence="1">
    <location>
        <begin position="67"/>
        <end position="105"/>
    </location>
</feature>
<comment type="caution">
    <text evidence="3">The sequence shown here is derived from an EMBL/GenBank/DDBJ whole genome shotgun (WGS) entry which is preliminary data.</text>
</comment>
<organism evidence="3 4">
    <name type="scientific">Bdellovibrio bacteriovorus</name>
    <dbReference type="NCBI Taxonomy" id="959"/>
    <lineage>
        <taxon>Bacteria</taxon>
        <taxon>Pseudomonadati</taxon>
        <taxon>Bdellovibrionota</taxon>
        <taxon>Bdellovibrionia</taxon>
        <taxon>Bdellovibrionales</taxon>
        <taxon>Pseudobdellovibrionaceae</taxon>
        <taxon>Bdellovibrio</taxon>
    </lineage>
</organism>
<dbReference type="RefSeq" id="WP_063204533.1">
    <property type="nucleotide sequence ID" value="NZ_LUKD01000001.1"/>
</dbReference>
<evidence type="ECO:0000313" key="2">
    <source>
        <dbReference type="EMBL" id="KYG67829.1"/>
    </source>
</evidence>
<evidence type="ECO:0000256" key="1">
    <source>
        <dbReference type="SAM" id="MobiDB-lite"/>
    </source>
</evidence>
<proteinExistence type="predicted"/>
<dbReference type="Proteomes" id="UP000075391">
    <property type="component" value="Unassembled WGS sequence"/>
</dbReference>
<dbReference type="Gene3D" id="1.10.1470.10">
    <property type="entry name" value="YjbJ"/>
    <property type="match status" value="1"/>
</dbReference>
<dbReference type="AlphaFoldDB" id="A0A150WVI3"/>
<reference evidence="4 5" key="1">
    <citation type="submission" date="2016-03" db="EMBL/GenBank/DDBJ databases">
        <authorList>
            <person name="Ploux O."/>
        </authorList>
    </citation>
    <scope>NUCLEOTIDE SEQUENCE [LARGE SCALE GENOMIC DNA]</scope>
    <source>
        <strain evidence="3 4">BER2</strain>
        <strain evidence="2 5">EC13</strain>
    </source>
</reference>
<dbReference type="SUPFAM" id="SSF69047">
    <property type="entry name" value="Hypothetical protein YjbJ"/>
    <property type="match status" value="1"/>
</dbReference>
<gene>
    <name evidence="3" type="ORF">AZI85_14260</name>
    <name evidence="2" type="ORF">AZI87_00670</name>
</gene>
<dbReference type="EMBL" id="LUKD01000001">
    <property type="protein sequence ID" value="KYG67829.1"/>
    <property type="molecule type" value="Genomic_DNA"/>
</dbReference>
<evidence type="ECO:0000313" key="4">
    <source>
        <dbReference type="Proteomes" id="UP000075391"/>
    </source>
</evidence>
<sequence>MATHLPGWTDLKRELMEKWHELKERDLEETRGNAQSIVDLLEKKVGLAMDEASEKFAEIASHYHLYDEPEERPEDLTKDKKERVLELKPKKPANRDRKPKDDFLA</sequence>
<protein>
    <submittedName>
        <fullName evidence="3">Transcriptional regulator</fullName>
    </submittedName>
</protein>
<evidence type="ECO:0000313" key="3">
    <source>
        <dbReference type="EMBL" id="KYG70302.1"/>
    </source>
</evidence>
<accession>A0A150WVI3</accession>
<name>A0A150WVI3_BDEBC</name>
<dbReference type="OrthoDB" id="5295875at2"/>
<dbReference type="InterPro" id="IPR036629">
    <property type="entry name" value="YjbJ_sf"/>
</dbReference>